<keyword evidence="2" id="KW-1185">Reference proteome</keyword>
<dbReference type="EMBL" id="VHLH01000039">
    <property type="protein sequence ID" value="TPW26024.1"/>
    <property type="molecule type" value="Genomic_DNA"/>
</dbReference>
<comment type="caution">
    <text evidence="1">The sequence shown here is derived from an EMBL/GenBank/DDBJ whole genome shotgun (WGS) entry which is preliminary data.</text>
</comment>
<gene>
    <name evidence="1" type="ORF">FJU11_16555</name>
</gene>
<accession>A0A506TZ65</accession>
<name>A0A506TZ65_9HYPH</name>
<organism evidence="1 2">
    <name type="scientific">Pararhizobium mangrovi</name>
    <dbReference type="NCBI Taxonomy" id="2590452"/>
    <lineage>
        <taxon>Bacteria</taxon>
        <taxon>Pseudomonadati</taxon>
        <taxon>Pseudomonadota</taxon>
        <taxon>Alphaproteobacteria</taxon>
        <taxon>Hyphomicrobiales</taxon>
        <taxon>Rhizobiaceae</taxon>
        <taxon>Rhizobium/Agrobacterium group</taxon>
        <taxon>Pararhizobium</taxon>
    </lineage>
</organism>
<evidence type="ECO:0000313" key="2">
    <source>
        <dbReference type="Proteomes" id="UP000320314"/>
    </source>
</evidence>
<dbReference type="RefSeq" id="WP_141168192.1">
    <property type="nucleotide sequence ID" value="NZ_VHLH01000039.1"/>
</dbReference>
<proteinExistence type="predicted"/>
<dbReference type="Proteomes" id="UP000320314">
    <property type="component" value="Unassembled WGS sequence"/>
</dbReference>
<sequence length="168" mass="18130">MKLLQRFTGSVLEEVKVGTLVVIELDNCPVLAIKLMGNGEEVLLAVLEEHGDDNGPHLITIRDVVECLSYGAEWVFEIPEPASLDCGETGFNQPGVVAFGRAGTGLRLGRDRSRRGGSPSGSFLLVESLKTTTELQGATFGTSEWAIWVSDEHRSELGSKPLLRHSGP</sequence>
<reference evidence="1 2" key="1">
    <citation type="submission" date="2019-06" db="EMBL/GenBank/DDBJ databases">
        <authorList>
            <person name="Li M."/>
        </authorList>
    </citation>
    <scope>NUCLEOTIDE SEQUENCE [LARGE SCALE GENOMIC DNA]</scope>
    <source>
        <strain evidence="1 2">BGMRC6574</strain>
    </source>
</reference>
<evidence type="ECO:0000313" key="1">
    <source>
        <dbReference type="EMBL" id="TPW26024.1"/>
    </source>
</evidence>
<protein>
    <submittedName>
        <fullName evidence="1">Uncharacterized protein</fullName>
    </submittedName>
</protein>
<dbReference type="AlphaFoldDB" id="A0A506TZ65"/>